<dbReference type="SUPFAM" id="SSF56796">
    <property type="entry name" value="Dehydroquinate synthase-like"/>
    <property type="match status" value="1"/>
</dbReference>
<evidence type="ECO:0000313" key="3">
    <source>
        <dbReference type="EMBL" id="ETR66766.1"/>
    </source>
</evidence>
<comment type="caution">
    <text evidence="3">The sequence shown here is derived from an EMBL/GenBank/DDBJ whole genome shotgun (WGS) entry which is preliminary data.</text>
</comment>
<protein>
    <recommendedName>
        <fullName evidence="2">Alcohol dehydrogenase iron-type/glycerol dehydrogenase GldA domain-containing protein</fullName>
    </recommendedName>
</protein>
<name>A0A1V1NW94_9BACT</name>
<evidence type="ECO:0000256" key="1">
    <source>
        <dbReference type="ARBA" id="ARBA00023002"/>
    </source>
</evidence>
<dbReference type="Gene3D" id="3.40.50.1970">
    <property type="match status" value="1"/>
</dbReference>
<organism evidence="3 4">
    <name type="scientific">Candidatus Magnetoglobus multicellularis str. Araruama</name>
    <dbReference type="NCBI Taxonomy" id="890399"/>
    <lineage>
        <taxon>Bacteria</taxon>
        <taxon>Pseudomonadati</taxon>
        <taxon>Thermodesulfobacteriota</taxon>
        <taxon>Desulfobacteria</taxon>
        <taxon>Desulfobacterales</taxon>
        <taxon>Desulfobacteraceae</taxon>
        <taxon>Candidatus Magnetoglobus</taxon>
    </lineage>
</organism>
<feature type="non-terminal residue" evidence="3">
    <location>
        <position position="101"/>
    </location>
</feature>
<evidence type="ECO:0000313" key="4">
    <source>
        <dbReference type="Proteomes" id="UP000189670"/>
    </source>
</evidence>
<proteinExistence type="predicted"/>
<feature type="domain" description="Alcohol dehydrogenase iron-type/glycerol dehydrogenase GldA" evidence="2">
    <location>
        <begin position="14"/>
        <end position="85"/>
    </location>
</feature>
<dbReference type="AlphaFoldDB" id="A0A1V1NW94"/>
<dbReference type="GO" id="GO:0016491">
    <property type="term" value="F:oxidoreductase activity"/>
    <property type="evidence" value="ECO:0007669"/>
    <property type="project" value="UniProtKB-KW"/>
</dbReference>
<accession>A0A1V1NW94</accession>
<dbReference type="InterPro" id="IPR001670">
    <property type="entry name" value="ADH_Fe/GldA"/>
</dbReference>
<keyword evidence="1" id="KW-0560">Oxidoreductase</keyword>
<gene>
    <name evidence="3" type="ORF">OMM_12366</name>
</gene>
<dbReference type="Proteomes" id="UP000189670">
    <property type="component" value="Unassembled WGS sequence"/>
</dbReference>
<dbReference type="Pfam" id="PF00465">
    <property type="entry name" value="Fe-ADH"/>
    <property type="match status" value="1"/>
</dbReference>
<reference evidence="4" key="1">
    <citation type="submission" date="2012-11" db="EMBL/GenBank/DDBJ databases">
        <authorList>
            <person name="Lucero-Rivera Y.E."/>
            <person name="Tovar-Ramirez D."/>
        </authorList>
    </citation>
    <scope>NUCLEOTIDE SEQUENCE [LARGE SCALE GENOMIC DNA]</scope>
    <source>
        <strain evidence="4">Araruama</strain>
    </source>
</reference>
<dbReference type="GO" id="GO:0046872">
    <property type="term" value="F:metal ion binding"/>
    <property type="evidence" value="ECO:0007669"/>
    <property type="project" value="InterPro"/>
</dbReference>
<sequence length="101" mass="10766">MISDTSSSPIHSQDIQIWVNVDDEPKTKYVDSLTENVKQLVDDHASGVIGIGGGSTMDLAKAVSLMLTNPGSSSDYQGWDLIKKPDCLSCRNSHLSGTGAE</sequence>
<dbReference type="EMBL" id="ATBP01001761">
    <property type="protein sequence ID" value="ETR66766.1"/>
    <property type="molecule type" value="Genomic_DNA"/>
</dbReference>
<evidence type="ECO:0000259" key="2">
    <source>
        <dbReference type="Pfam" id="PF00465"/>
    </source>
</evidence>